<name>A0A6C7E483_ILUCY</name>
<dbReference type="Gene3D" id="3.90.1200.10">
    <property type="match status" value="1"/>
</dbReference>
<dbReference type="InterPro" id="IPR011009">
    <property type="entry name" value="Kinase-like_dom_sf"/>
</dbReference>
<dbReference type="EMBL" id="AP012057">
    <property type="protein sequence ID" value="BAN02694.1"/>
    <property type="molecule type" value="Genomic_DNA"/>
</dbReference>
<sequence>MGPDDVTAAWMSEILDADVRTVHHDRIGDGLVGLNLRVALDLADSDSSLPTSVVIKLPSLDETSRATGIGLRNYEREVKFYEHIASTVDIRVPHCWHGEWDETTGDFALVLEDMAPAEQGNQITGCDVVTARNAVTELAKLHGPRWNDPTLDDHEFLGRRSGPDDIAQLEGLWQIFFPGFLATYEQHLSSEATALVTEFGQYIGPWMDARSGPVTVTHGDYRLDNLLFESAAGGPPVTAVDWQTPGHGTPIADLAYFCGAGLLPENRREAEAGLLDDYVASLGGYGVDVDRSWVWDEYRREAFAGVIMAVVASQVVGGSDRSESMFAAMATRHLQHALDLDALDLVRS</sequence>
<reference evidence="2 3" key="1">
    <citation type="journal article" date="2013" name="Int. J. Syst. Evol. Microbiol.">
        <title>Ilumatobacter nonamiense sp. nov. and Ilumatobacter coccineum sp. nov., isolated from seashore sand.</title>
        <authorList>
            <person name="Matsumoto A."/>
            <person name="Kasai H."/>
            <person name="Matsuo Y."/>
            <person name="Shizuri Y."/>
            <person name="Ichikawa N."/>
            <person name="Fujita N."/>
            <person name="Omura S."/>
            <person name="Takahashi Y."/>
        </authorList>
    </citation>
    <scope>NUCLEOTIDE SEQUENCE [LARGE SCALE GENOMIC DNA]</scope>
    <source>
        <strain evidence="3">NBRC 103263 / KCTC 29153 / YM16-304</strain>
    </source>
</reference>
<dbReference type="Pfam" id="PF01636">
    <property type="entry name" value="APH"/>
    <property type="match status" value="1"/>
</dbReference>
<keyword evidence="3" id="KW-1185">Reference proteome</keyword>
<protein>
    <recommendedName>
        <fullName evidence="1">Aminoglycoside phosphotransferase domain-containing protein</fullName>
    </recommendedName>
</protein>
<dbReference type="AlphaFoldDB" id="A0A6C7E483"/>
<feature type="domain" description="Aminoglycoside phosphotransferase" evidence="1">
    <location>
        <begin position="74"/>
        <end position="283"/>
    </location>
</feature>
<dbReference type="PANTHER" id="PTHR23020">
    <property type="entry name" value="UNCHARACTERIZED NUCLEAR HORMONE RECEPTOR-RELATED"/>
    <property type="match status" value="1"/>
</dbReference>
<dbReference type="RefSeq" id="WP_015441941.1">
    <property type="nucleotide sequence ID" value="NC_020520.1"/>
</dbReference>
<dbReference type="InterPro" id="IPR002575">
    <property type="entry name" value="Aminoglycoside_PTrfase"/>
</dbReference>
<dbReference type="PANTHER" id="PTHR23020:SF41">
    <property type="entry name" value="AMINOGLYCOSIDE PHOSPHOTRANSFERASE DOMAIN-CONTAINING PROTEIN"/>
    <property type="match status" value="1"/>
</dbReference>
<dbReference type="Proteomes" id="UP000011863">
    <property type="component" value="Chromosome"/>
</dbReference>
<evidence type="ECO:0000313" key="3">
    <source>
        <dbReference type="Proteomes" id="UP000011863"/>
    </source>
</evidence>
<organism evidence="2 3">
    <name type="scientific">Ilumatobacter coccineus (strain NBRC 103263 / KCTC 29153 / YM16-304)</name>
    <dbReference type="NCBI Taxonomy" id="1313172"/>
    <lineage>
        <taxon>Bacteria</taxon>
        <taxon>Bacillati</taxon>
        <taxon>Actinomycetota</taxon>
        <taxon>Acidimicrobiia</taxon>
        <taxon>Acidimicrobiales</taxon>
        <taxon>Ilumatobacteraceae</taxon>
        <taxon>Ilumatobacter</taxon>
    </lineage>
</organism>
<dbReference type="KEGG" id="aym:YM304_23800"/>
<dbReference type="InterPro" id="IPR052961">
    <property type="entry name" value="Oxido-Kinase-like_Enzymes"/>
</dbReference>
<accession>A0A6C7E483</accession>
<evidence type="ECO:0000259" key="1">
    <source>
        <dbReference type="Pfam" id="PF01636"/>
    </source>
</evidence>
<dbReference type="SUPFAM" id="SSF56112">
    <property type="entry name" value="Protein kinase-like (PK-like)"/>
    <property type="match status" value="1"/>
</dbReference>
<evidence type="ECO:0000313" key="2">
    <source>
        <dbReference type="EMBL" id="BAN02694.1"/>
    </source>
</evidence>
<dbReference type="OrthoDB" id="115252at2"/>
<gene>
    <name evidence="2" type="ORF">YM304_23800</name>
</gene>
<proteinExistence type="predicted"/>